<dbReference type="PANTHER" id="PTHR42648:SF28">
    <property type="entry name" value="TRANSPOSON-ENCODED PROTEIN WITH RIBONUCLEASE H-LIKE AND RETROVIRUS ZINC FINGER-LIKE DOMAINS"/>
    <property type="match status" value="1"/>
</dbReference>
<dbReference type="InterPro" id="IPR036397">
    <property type="entry name" value="RNaseH_sf"/>
</dbReference>
<comment type="caution">
    <text evidence="4">The sequence shown here is derived from an EMBL/GenBank/DDBJ whole genome shotgun (WGS) entry which is preliminary data.</text>
</comment>
<feature type="region of interest" description="Disordered" evidence="2">
    <location>
        <begin position="554"/>
        <end position="596"/>
    </location>
</feature>
<accession>A0A834X0H5</accession>
<evidence type="ECO:0000313" key="4">
    <source>
        <dbReference type="EMBL" id="KAF7835869.1"/>
    </source>
</evidence>
<evidence type="ECO:0000313" key="5">
    <source>
        <dbReference type="Proteomes" id="UP000634136"/>
    </source>
</evidence>
<gene>
    <name evidence="4" type="ORF">G2W53_010728</name>
</gene>
<reference evidence="4" key="1">
    <citation type="submission" date="2020-09" db="EMBL/GenBank/DDBJ databases">
        <title>Genome-Enabled Discovery of Anthraquinone Biosynthesis in Senna tora.</title>
        <authorList>
            <person name="Kang S.-H."/>
            <person name="Pandey R.P."/>
            <person name="Lee C.-M."/>
            <person name="Sim J.-S."/>
            <person name="Jeong J.-T."/>
            <person name="Choi B.-S."/>
            <person name="Jung M."/>
            <person name="Ginzburg D."/>
            <person name="Zhao K."/>
            <person name="Won S.Y."/>
            <person name="Oh T.-J."/>
            <person name="Yu Y."/>
            <person name="Kim N.-H."/>
            <person name="Lee O.R."/>
            <person name="Lee T.-H."/>
            <person name="Bashyal P."/>
            <person name="Kim T.-S."/>
            <person name="Lee W.-H."/>
            <person name="Kawkins C."/>
            <person name="Kim C.-K."/>
            <person name="Kim J.S."/>
            <person name="Ahn B.O."/>
            <person name="Rhee S.Y."/>
            <person name="Sohng J.K."/>
        </authorList>
    </citation>
    <scope>NUCLEOTIDE SEQUENCE</scope>
    <source>
        <tissue evidence="4">Leaf</tissue>
    </source>
</reference>
<keyword evidence="1" id="KW-0378">Hydrolase</keyword>
<dbReference type="SUPFAM" id="SSF53098">
    <property type="entry name" value="Ribonuclease H-like"/>
    <property type="match status" value="1"/>
</dbReference>
<dbReference type="PANTHER" id="PTHR42648">
    <property type="entry name" value="TRANSPOSASE, PUTATIVE-RELATED"/>
    <property type="match status" value="1"/>
</dbReference>
<dbReference type="InterPro" id="IPR025724">
    <property type="entry name" value="GAG-pre-integrase_dom"/>
</dbReference>
<dbReference type="Pfam" id="PF22936">
    <property type="entry name" value="Pol_BBD"/>
    <property type="match status" value="1"/>
</dbReference>
<dbReference type="Pfam" id="PF13976">
    <property type="entry name" value="gag_pre-integrs"/>
    <property type="match status" value="1"/>
</dbReference>
<dbReference type="AlphaFoldDB" id="A0A834X0H5"/>
<evidence type="ECO:0000259" key="3">
    <source>
        <dbReference type="PROSITE" id="PS50994"/>
    </source>
</evidence>
<dbReference type="GO" id="GO:0008233">
    <property type="term" value="F:peptidase activity"/>
    <property type="evidence" value="ECO:0007669"/>
    <property type="project" value="UniProtKB-KW"/>
</dbReference>
<dbReference type="Proteomes" id="UP000634136">
    <property type="component" value="Unassembled WGS sequence"/>
</dbReference>
<feature type="compositionally biased region" description="Low complexity" evidence="2">
    <location>
        <begin position="577"/>
        <end position="590"/>
    </location>
</feature>
<dbReference type="OrthoDB" id="1454848at2759"/>
<dbReference type="InterPro" id="IPR012337">
    <property type="entry name" value="RNaseH-like_sf"/>
</dbReference>
<dbReference type="InterPro" id="IPR054722">
    <property type="entry name" value="PolX-like_BBD"/>
</dbReference>
<dbReference type="InterPro" id="IPR001584">
    <property type="entry name" value="Integrase_cat-core"/>
</dbReference>
<dbReference type="Pfam" id="PF14223">
    <property type="entry name" value="Retrotran_gag_2"/>
    <property type="match status" value="1"/>
</dbReference>
<keyword evidence="1" id="KW-0645">Protease</keyword>
<dbReference type="GO" id="GO:0006508">
    <property type="term" value="P:proteolysis"/>
    <property type="evidence" value="ECO:0007669"/>
    <property type="project" value="UniProtKB-KW"/>
</dbReference>
<dbReference type="GO" id="GO:0015074">
    <property type="term" value="P:DNA integration"/>
    <property type="evidence" value="ECO:0007669"/>
    <property type="project" value="InterPro"/>
</dbReference>
<dbReference type="GO" id="GO:0003676">
    <property type="term" value="F:nucleic acid binding"/>
    <property type="evidence" value="ECO:0007669"/>
    <property type="project" value="InterPro"/>
</dbReference>
<name>A0A834X0H5_9FABA</name>
<dbReference type="EMBL" id="JAAIUW010000004">
    <property type="protein sequence ID" value="KAF7835869.1"/>
    <property type="molecule type" value="Genomic_DNA"/>
</dbReference>
<sequence length="612" mass="69262">MMYIKSKIYASIRGSLGVHKNVCDLLKAIDEQFESSEKALASTLMSKLSTMKLTSIKGVREHIMRMRDIAAQLKTIEVELPDSFLVYSILNSLSPQYGTFKISYNTHKQKWSINEVLTMCVQEEGRLLAEMEESAHLENQGKDKNQAKKKDVSSNTWWIDSGATIHISNTLQGFLNQRKPTSSEQYIYSGNKMGSLVEAIGTCKLILNSGFVLILDRTFYVPSFSRNLISISKLVPLGYSFEFSNNMFKLFFKSNIVGNGTMSDGLFRVQLQDNTSYDTMHASNSIGIKRCATNENSFMLWHRRLGHISLERVKRLVKEGVLNTLDFTDFNTCIDCIKGKQTNKTKKGAKRSSSLLEIIHTDICSPDMDSTLDAFKVFKAEIEKQCDKQIKIVRSDRDGEYSGRYTEDGQAPGPFARFLQEHEIVAQYTMPSSPDHNGVAEIRNRTLLDMVRSMICNSKLPKSLWTEALKTAVTRIVESRNAKFLENDLISGSDQTWNLDSENDHIETRIPTSSDRLIIINAPQVQTGIEEPIIEEPQSIDHDLVDPFVQQPQEPVIQPVEDDPDSTLRRSTRVRRSSFYTPQSTELTPSESEELGPRSIHISALSFSSCFF</sequence>
<evidence type="ECO:0000256" key="1">
    <source>
        <dbReference type="ARBA" id="ARBA00022670"/>
    </source>
</evidence>
<dbReference type="Gene3D" id="3.30.420.10">
    <property type="entry name" value="Ribonuclease H-like superfamily/Ribonuclease H"/>
    <property type="match status" value="1"/>
</dbReference>
<feature type="domain" description="Integrase catalytic" evidence="3">
    <location>
        <begin position="368"/>
        <end position="503"/>
    </location>
</feature>
<protein>
    <submittedName>
        <fullName evidence="4">Retrovirus-related Pol polyprotein from transposon TNT 1-94</fullName>
    </submittedName>
</protein>
<proteinExistence type="predicted"/>
<keyword evidence="5" id="KW-1185">Reference proteome</keyword>
<dbReference type="InterPro" id="IPR039537">
    <property type="entry name" value="Retrotran_Ty1/copia-like"/>
</dbReference>
<evidence type="ECO:0000256" key="2">
    <source>
        <dbReference type="SAM" id="MobiDB-lite"/>
    </source>
</evidence>
<organism evidence="4 5">
    <name type="scientific">Senna tora</name>
    <dbReference type="NCBI Taxonomy" id="362788"/>
    <lineage>
        <taxon>Eukaryota</taxon>
        <taxon>Viridiplantae</taxon>
        <taxon>Streptophyta</taxon>
        <taxon>Embryophyta</taxon>
        <taxon>Tracheophyta</taxon>
        <taxon>Spermatophyta</taxon>
        <taxon>Magnoliopsida</taxon>
        <taxon>eudicotyledons</taxon>
        <taxon>Gunneridae</taxon>
        <taxon>Pentapetalae</taxon>
        <taxon>rosids</taxon>
        <taxon>fabids</taxon>
        <taxon>Fabales</taxon>
        <taxon>Fabaceae</taxon>
        <taxon>Caesalpinioideae</taxon>
        <taxon>Cassia clade</taxon>
        <taxon>Senna</taxon>
    </lineage>
</organism>
<dbReference type="PROSITE" id="PS50994">
    <property type="entry name" value="INTEGRASE"/>
    <property type="match status" value="1"/>
</dbReference>